<gene>
    <name evidence="1" type="ORF">UFOVP395_104</name>
</gene>
<evidence type="ECO:0000313" key="1">
    <source>
        <dbReference type="EMBL" id="CAB4140769.1"/>
    </source>
</evidence>
<sequence length="88" mass="10352">MRYVLIRERDQMGDSGPMCQIIDRESWTAIPGEHRPRVGCAVRVGSPYARTYASHDYWTTTPVQEILEESDNRMVFRTNNSIYEWKII</sequence>
<proteinExistence type="predicted"/>
<name>A0A6J5MAN8_9CAUD</name>
<accession>A0A6J5MAN8</accession>
<organism evidence="1">
    <name type="scientific">uncultured Caudovirales phage</name>
    <dbReference type="NCBI Taxonomy" id="2100421"/>
    <lineage>
        <taxon>Viruses</taxon>
        <taxon>Duplodnaviria</taxon>
        <taxon>Heunggongvirae</taxon>
        <taxon>Uroviricota</taxon>
        <taxon>Caudoviricetes</taxon>
        <taxon>Peduoviridae</taxon>
        <taxon>Maltschvirus</taxon>
        <taxon>Maltschvirus maltsch</taxon>
    </lineage>
</organism>
<reference evidence="1" key="1">
    <citation type="submission" date="2020-04" db="EMBL/GenBank/DDBJ databases">
        <authorList>
            <person name="Chiriac C."/>
            <person name="Salcher M."/>
            <person name="Ghai R."/>
            <person name="Kavagutti S V."/>
        </authorList>
    </citation>
    <scope>NUCLEOTIDE SEQUENCE</scope>
</reference>
<protein>
    <submittedName>
        <fullName evidence="1">Uncharacterized protein</fullName>
    </submittedName>
</protein>
<dbReference type="EMBL" id="LR796380">
    <property type="protein sequence ID" value="CAB4140769.1"/>
    <property type="molecule type" value="Genomic_DNA"/>
</dbReference>